<keyword evidence="5" id="KW-0520">NAD</keyword>
<feature type="domain" description="FAD/NAD(P)-binding" evidence="9">
    <location>
        <begin position="647"/>
        <end position="994"/>
    </location>
</feature>
<name>A0A1Q3ET11_LENED</name>
<keyword evidence="7" id="KW-0472">Membrane</keyword>
<reference evidence="11 12" key="2">
    <citation type="submission" date="2017-02" db="EMBL/GenBank/DDBJ databases">
        <title>A genome survey and senescence transcriptome analysis in Lentinula edodes.</title>
        <authorList>
            <person name="Sakamoto Y."/>
            <person name="Nakade K."/>
            <person name="Sato S."/>
            <person name="Yoshida Y."/>
            <person name="Miyazaki K."/>
            <person name="Natsume S."/>
            <person name="Konno N."/>
        </authorList>
    </citation>
    <scope>NUCLEOTIDE SEQUENCE [LARGE SCALE GENOMIC DNA]</scope>
    <source>
        <strain evidence="11 12">NBRC 111202</strain>
    </source>
</reference>
<evidence type="ECO:0000256" key="7">
    <source>
        <dbReference type="SAM" id="Phobius"/>
    </source>
</evidence>
<reference evidence="11 12" key="1">
    <citation type="submission" date="2016-08" db="EMBL/GenBank/DDBJ databases">
        <authorList>
            <consortium name="Lentinula edodes genome sequencing consortium"/>
            <person name="Sakamoto Y."/>
            <person name="Nakade K."/>
            <person name="Sato S."/>
            <person name="Yoshida Y."/>
            <person name="Miyazaki K."/>
            <person name="Natsume S."/>
            <person name="Konno N."/>
        </authorList>
    </citation>
    <scope>NUCLEOTIDE SEQUENCE [LARGE SCALE GENOMIC DNA]</scope>
    <source>
        <strain evidence="11 12">NBRC 111202</strain>
    </source>
</reference>
<evidence type="ECO:0000313" key="11">
    <source>
        <dbReference type="EMBL" id="GAW10366.1"/>
    </source>
</evidence>
<dbReference type="Proteomes" id="UP000188533">
    <property type="component" value="Unassembled WGS sequence"/>
</dbReference>
<evidence type="ECO:0000259" key="8">
    <source>
        <dbReference type="Pfam" id="PF04082"/>
    </source>
</evidence>
<keyword evidence="7" id="KW-1133">Transmembrane helix</keyword>
<dbReference type="GO" id="GO:0003954">
    <property type="term" value="F:NADH dehydrogenase activity"/>
    <property type="evidence" value="ECO:0007669"/>
    <property type="project" value="InterPro"/>
</dbReference>
<feature type="transmembrane region" description="Helical" evidence="7">
    <location>
        <begin position="518"/>
        <end position="539"/>
    </location>
</feature>
<evidence type="ECO:0000259" key="10">
    <source>
        <dbReference type="Pfam" id="PF22366"/>
    </source>
</evidence>
<feature type="transmembrane region" description="Helical" evidence="7">
    <location>
        <begin position="603"/>
        <end position="623"/>
    </location>
</feature>
<evidence type="ECO:0000256" key="1">
    <source>
        <dbReference type="ARBA" id="ARBA00005272"/>
    </source>
</evidence>
<dbReference type="Pfam" id="PF07992">
    <property type="entry name" value="Pyr_redox_2"/>
    <property type="match status" value="1"/>
</dbReference>
<dbReference type="AlphaFoldDB" id="A0A1Q3ET11"/>
<evidence type="ECO:0000259" key="9">
    <source>
        <dbReference type="Pfam" id="PF07992"/>
    </source>
</evidence>
<dbReference type="EMBL" id="BDGU01001689">
    <property type="protein sequence ID" value="GAW10366.1"/>
    <property type="molecule type" value="Genomic_DNA"/>
</dbReference>
<gene>
    <name evidence="11" type="ORF">LENED_012624</name>
</gene>
<dbReference type="GO" id="GO:0003677">
    <property type="term" value="F:DNA binding"/>
    <property type="evidence" value="ECO:0007669"/>
    <property type="project" value="InterPro"/>
</dbReference>
<evidence type="ECO:0000256" key="6">
    <source>
        <dbReference type="ARBA" id="ARBA00023242"/>
    </source>
</evidence>
<keyword evidence="12" id="KW-1185">Reference proteome</keyword>
<evidence type="ECO:0000313" key="12">
    <source>
        <dbReference type="Proteomes" id="UP000188533"/>
    </source>
</evidence>
<dbReference type="InterPro" id="IPR036188">
    <property type="entry name" value="FAD/NAD-bd_sf"/>
</dbReference>
<dbReference type="InterPro" id="IPR045024">
    <property type="entry name" value="NDH-2"/>
</dbReference>
<dbReference type="STRING" id="5353.A0A1Q3ET11"/>
<evidence type="ECO:0000256" key="5">
    <source>
        <dbReference type="ARBA" id="ARBA00023027"/>
    </source>
</evidence>
<dbReference type="PRINTS" id="PR00368">
    <property type="entry name" value="FADPNR"/>
</dbReference>
<organism evidence="11 12">
    <name type="scientific">Lentinula edodes</name>
    <name type="common">Shiitake mushroom</name>
    <name type="synonym">Lentinus edodes</name>
    <dbReference type="NCBI Taxonomy" id="5353"/>
    <lineage>
        <taxon>Eukaryota</taxon>
        <taxon>Fungi</taxon>
        <taxon>Dikarya</taxon>
        <taxon>Basidiomycota</taxon>
        <taxon>Agaricomycotina</taxon>
        <taxon>Agaricomycetes</taxon>
        <taxon>Agaricomycetidae</taxon>
        <taxon>Agaricales</taxon>
        <taxon>Marasmiineae</taxon>
        <taxon>Omphalotaceae</taxon>
        <taxon>Lentinula</taxon>
    </lineage>
</organism>
<dbReference type="SUPFAM" id="SSF51905">
    <property type="entry name" value="FAD/NAD(P)-binding domain"/>
    <property type="match status" value="2"/>
</dbReference>
<dbReference type="GO" id="GO:0006351">
    <property type="term" value="P:DNA-templated transcription"/>
    <property type="evidence" value="ECO:0007669"/>
    <property type="project" value="InterPro"/>
</dbReference>
<feature type="domain" description="External alternative NADH-ubiquinone oxidoreductase-like C-terminal" evidence="10">
    <location>
        <begin position="1019"/>
        <end position="1085"/>
    </location>
</feature>
<comment type="caution">
    <text evidence="11">The sequence shown here is derived from an EMBL/GenBank/DDBJ whole genome shotgun (WGS) entry which is preliminary data.</text>
</comment>
<dbReference type="CDD" id="cd12148">
    <property type="entry name" value="fungal_TF_MHR"/>
    <property type="match status" value="1"/>
</dbReference>
<keyword evidence="3" id="KW-0274">FAD</keyword>
<accession>A0A1Q3ET11</accession>
<dbReference type="GO" id="GO:0008270">
    <property type="term" value="F:zinc ion binding"/>
    <property type="evidence" value="ECO:0007669"/>
    <property type="project" value="InterPro"/>
</dbReference>
<evidence type="ECO:0000256" key="3">
    <source>
        <dbReference type="ARBA" id="ARBA00022827"/>
    </source>
</evidence>
<protein>
    <submittedName>
        <fullName evidence="11">FAD NAD-binding domain-containing protein</fullName>
    </submittedName>
</protein>
<dbReference type="GO" id="GO:0005739">
    <property type="term" value="C:mitochondrion"/>
    <property type="evidence" value="ECO:0007669"/>
    <property type="project" value="UniProtKB-ARBA"/>
</dbReference>
<proteinExistence type="inferred from homology"/>
<keyword evidence="7" id="KW-0812">Transmembrane</keyword>
<keyword evidence="6" id="KW-0539">Nucleus</keyword>
<evidence type="ECO:0000256" key="4">
    <source>
        <dbReference type="ARBA" id="ARBA00023002"/>
    </source>
</evidence>
<dbReference type="InterPro" id="IPR054585">
    <property type="entry name" value="NDH2-like_C"/>
</dbReference>
<keyword evidence="2" id="KW-0285">Flavoprotein</keyword>
<dbReference type="InterPro" id="IPR007219">
    <property type="entry name" value="XnlR_reg_dom"/>
</dbReference>
<feature type="domain" description="Xylanolytic transcriptional activator regulatory" evidence="8">
    <location>
        <begin position="195"/>
        <end position="393"/>
    </location>
</feature>
<sequence>MPNGICSNCISLQIDCTYTLEKKKRGPKVGSKRRPPSEIATLIYTILAAPQSFALPPDPQSTRNMLIDLAAYARTLDDKLYRTPSPLSATSRASSLPTSHEALHEDIESCDSRNDMEYLATRIHGLSLDSSGVSKFNQVKLLQTALDIRDEMYGADTNTIVLQKRPEFWEQAPWNADEEPSFIFPEDDLLRDLVSLYFSRLHYLYPLFHQPTFEIHVFQEKLHLRNRMFGATLLAVCANASRHSSDPRNLYENAQSEHSSGWKYFKQIQFLRLTYLQPMTLFEIQLYALSLLFMFPASNGEGSWPWDMCRPCIQLAQEVMSNIQRQSNQLHRDNVECELWRRAYWVLTVFDLSRGIFTGRIREMMPEQLDLEFPMDCDDDYWFNDNPELRFVQPPDKPSYLSYWRHLLTLLVASARARRKGNAENLTPEQMLQRRTAYLNNWIATVPSHLQWDPHNPDTIFFHQSLMLQYTHSRILIQNHKALLRPGHMNFSSLSMCANAARSYLHIIEVQHQRSDCFLLPNLIHQVFMCGVILLINLWKRTWMNSMPDQQKETAESPRTRRLRKIGLRSWVWWTKCYTRFILTPKTLDYLFLPLDVYVYKRLYVPFMYLLMYLLFAYFFMLIRLPLLRHQLGPRAFSSSCRREKQRLVILGSEWGGYEVLRGVDKKRWDVVLVSPNNYFNFTPLLASCAVGTLEFRCAIEPVRRYSPAAGIYQAWCDSIDFRNKVLQCMPATKPSHVASPSDTTYDHQISTTSPGSGLSFPLKYDKLVIAVGAYSQTFNIPGVKEHAHFLKDVRDARAIRSRILECFEQANQPTLSDTERRQLLNFVIVGAGPTGVEFAAELHDLLHAEIWEHYPSLAKMARINLYDVAPSILGMFDSNLVQYAEKSFRREGISIWTSHHVDKVESGKLFIKEQGEVPYGLLVWSTGLSPNPLIASITEFKKHQKSQSIIADDHLNALRIDGTPDPDVYVIGDAASIATGVLPATAQVANQQAKYLYKRLNKIIKDQPHEKPFEFHNQGTLAYVGNWKAIYDRPEEGGLPGLNKEKGRLAWLLWRSAYFTQTLSVRNKILVPFYWFLNWIFGRDLTRF</sequence>
<dbReference type="PANTHER" id="PTHR43706:SF17">
    <property type="entry name" value="NADH DEHYDROGENASE (EUROFUNG)"/>
    <property type="match status" value="1"/>
</dbReference>
<dbReference type="Pfam" id="PF22366">
    <property type="entry name" value="NDH2_C"/>
    <property type="match status" value="1"/>
</dbReference>
<comment type="similarity">
    <text evidence="1">Belongs to the NADH dehydrogenase family.</text>
</comment>
<dbReference type="PANTHER" id="PTHR43706">
    <property type="entry name" value="NADH DEHYDROGENASE"/>
    <property type="match status" value="1"/>
</dbReference>
<evidence type="ECO:0000256" key="2">
    <source>
        <dbReference type="ARBA" id="ARBA00022630"/>
    </source>
</evidence>
<dbReference type="Gene3D" id="3.50.50.100">
    <property type="match status" value="1"/>
</dbReference>
<dbReference type="Pfam" id="PF04082">
    <property type="entry name" value="Fungal_trans"/>
    <property type="match status" value="1"/>
</dbReference>
<keyword evidence="4" id="KW-0560">Oxidoreductase</keyword>
<dbReference type="InterPro" id="IPR023753">
    <property type="entry name" value="FAD/NAD-binding_dom"/>
</dbReference>